<dbReference type="InterPro" id="IPR000618">
    <property type="entry name" value="Insect_cuticle"/>
</dbReference>
<gene>
    <name evidence="4" type="ORF">BIW11_05316</name>
</gene>
<protein>
    <submittedName>
        <fullName evidence="4">Cuticle protein 16.8-like</fullName>
    </submittedName>
</protein>
<proteinExistence type="predicted"/>
<dbReference type="Proteomes" id="UP000192247">
    <property type="component" value="Unassembled WGS sequence"/>
</dbReference>
<dbReference type="Gene3D" id="3.10.50.10">
    <property type="match status" value="1"/>
</dbReference>
<evidence type="ECO:0000256" key="1">
    <source>
        <dbReference type="ARBA" id="ARBA00022460"/>
    </source>
</evidence>
<keyword evidence="5" id="KW-1185">Reference proteome</keyword>
<feature type="chain" id="PRO_5012890285" evidence="3">
    <location>
        <begin position="20"/>
        <end position="190"/>
    </location>
</feature>
<evidence type="ECO:0000256" key="2">
    <source>
        <dbReference type="PROSITE-ProRule" id="PRU00497"/>
    </source>
</evidence>
<evidence type="ECO:0000313" key="5">
    <source>
        <dbReference type="Proteomes" id="UP000192247"/>
    </source>
</evidence>
<organism evidence="4 5">
    <name type="scientific">Tropilaelaps mercedesae</name>
    <dbReference type="NCBI Taxonomy" id="418985"/>
    <lineage>
        <taxon>Eukaryota</taxon>
        <taxon>Metazoa</taxon>
        <taxon>Ecdysozoa</taxon>
        <taxon>Arthropoda</taxon>
        <taxon>Chelicerata</taxon>
        <taxon>Arachnida</taxon>
        <taxon>Acari</taxon>
        <taxon>Parasitiformes</taxon>
        <taxon>Mesostigmata</taxon>
        <taxon>Gamasina</taxon>
        <taxon>Dermanyssoidea</taxon>
        <taxon>Laelapidae</taxon>
        <taxon>Tropilaelaps</taxon>
    </lineage>
</organism>
<dbReference type="PANTHER" id="PTHR10380:SF173">
    <property type="entry name" value="CUTICULAR PROTEIN 47EF, ISOFORM C-RELATED"/>
    <property type="match status" value="1"/>
</dbReference>
<dbReference type="AlphaFoldDB" id="A0A1V9Y3B2"/>
<dbReference type="Pfam" id="PF00379">
    <property type="entry name" value="Chitin_bind_4"/>
    <property type="match status" value="1"/>
</dbReference>
<sequence>MIKIALLGSLACFAALLEAIPRGRLYSRRVGPQNLYYRPAPFQSHSPPRALAYAATDPVSTENSFYPPQPYQFGYDTIDEYGTKMTRHEESDANNRKKGSYSFTDAHGITRRVDYVADEHGFRATINTNEPGTAPSQPASAIINAPPLPPALKASASNRSPIIYTRNRPLYQTAPSYNVTYGRHRSYRHY</sequence>
<feature type="signal peptide" evidence="3">
    <location>
        <begin position="1"/>
        <end position="19"/>
    </location>
</feature>
<dbReference type="STRING" id="418985.A0A1V9Y3B2"/>
<dbReference type="InterPro" id="IPR050468">
    <property type="entry name" value="Cuticle_Struct_Prot"/>
</dbReference>
<keyword evidence="1 2" id="KW-0193">Cuticle</keyword>
<keyword evidence="3" id="KW-0732">Signal</keyword>
<dbReference type="PROSITE" id="PS51155">
    <property type="entry name" value="CHIT_BIND_RR_2"/>
    <property type="match status" value="1"/>
</dbReference>
<dbReference type="InParanoid" id="A0A1V9Y3B2"/>
<dbReference type="GO" id="GO:0008010">
    <property type="term" value="F:structural constituent of chitin-based larval cuticle"/>
    <property type="evidence" value="ECO:0007669"/>
    <property type="project" value="TreeGrafter"/>
</dbReference>
<dbReference type="PRINTS" id="PR00947">
    <property type="entry name" value="CUTICLE"/>
</dbReference>
<dbReference type="GO" id="GO:0062129">
    <property type="term" value="C:chitin-based extracellular matrix"/>
    <property type="evidence" value="ECO:0007669"/>
    <property type="project" value="TreeGrafter"/>
</dbReference>
<evidence type="ECO:0000313" key="4">
    <source>
        <dbReference type="EMBL" id="OQR80068.1"/>
    </source>
</evidence>
<comment type="caution">
    <text evidence="4">The sequence shown here is derived from an EMBL/GenBank/DDBJ whole genome shotgun (WGS) entry which is preliminary data.</text>
</comment>
<dbReference type="InterPro" id="IPR029070">
    <property type="entry name" value="Chitinase_insertion_sf"/>
</dbReference>
<evidence type="ECO:0000256" key="3">
    <source>
        <dbReference type="SAM" id="SignalP"/>
    </source>
</evidence>
<name>A0A1V9Y3B2_9ACAR</name>
<dbReference type="PANTHER" id="PTHR10380">
    <property type="entry name" value="CUTICLE PROTEIN"/>
    <property type="match status" value="1"/>
</dbReference>
<dbReference type="EMBL" id="MNPL01000390">
    <property type="protein sequence ID" value="OQR80068.1"/>
    <property type="molecule type" value="Genomic_DNA"/>
</dbReference>
<dbReference type="OrthoDB" id="6430831at2759"/>
<accession>A0A1V9Y3B2</accession>
<reference evidence="4 5" key="1">
    <citation type="journal article" date="2017" name="Gigascience">
        <title>Draft genome of the honey bee ectoparasitic mite, Tropilaelaps mercedesae, is shaped by the parasitic life history.</title>
        <authorList>
            <person name="Dong X."/>
            <person name="Armstrong S.D."/>
            <person name="Xia D."/>
            <person name="Makepeace B.L."/>
            <person name="Darby A.C."/>
            <person name="Kadowaki T."/>
        </authorList>
    </citation>
    <scope>NUCLEOTIDE SEQUENCE [LARGE SCALE GENOMIC DNA]</scope>
    <source>
        <strain evidence="4">Wuxi-XJTLU</strain>
    </source>
</reference>
<dbReference type="FunCoup" id="A0A1V9Y3B2">
    <property type="interactions" value="68"/>
</dbReference>